<evidence type="ECO:0000256" key="2">
    <source>
        <dbReference type="ARBA" id="ARBA00022490"/>
    </source>
</evidence>
<feature type="region of interest" description="Disordered" evidence="10">
    <location>
        <begin position="129"/>
        <end position="151"/>
    </location>
</feature>
<keyword evidence="4 9" id="KW-0159">Chromosome partition</keyword>
<accession>A0A9D9HDX0</accession>
<evidence type="ECO:0000313" key="14">
    <source>
        <dbReference type="Proteomes" id="UP000823616"/>
    </source>
</evidence>
<feature type="domain" description="Tyr recombinase" evidence="11">
    <location>
        <begin position="110"/>
        <end position="319"/>
    </location>
</feature>
<reference evidence="13" key="1">
    <citation type="submission" date="2020-10" db="EMBL/GenBank/DDBJ databases">
        <authorList>
            <person name="Gilroy R."/>
        </authorList>
    </citation>
    <scope>NUCLEOTIDE SEQUENCE</scope>
    <source>
        <strain evidence="13">B3-4054</strain>
    </source>
</reference>
<dbReference type="InterPro" id="IPR010998">
    <property type="entry name" value="Integrase_recombinase_N"/>
</dbReference>
<dbReference type="InterPro" id="IPR023009">
    <property type="entry name" value="Tyrosine_recombinase_XerC/XerD"/>
</dbReference>
<evidence type="ECO:0000256" key="5">
    <source>
        <dbReference type="ARBA" id="ARBA00022908"/>
    </source>
</evidence>
<dbReference type="AlphaFoldDB" id="A0A9D9HDX0"/>
<comment type="function">
    <text evidence="9">Site-specific tyrosine recombinase, which acts by catalyzing the cutting and rejoining of the recombining DNA molecules. The XerC-XerD complex is essential to convert dimers of the bacterial chromosome into monomers to permit their segregation at cell division. It also contributes to the segregational stability of plasmids.</text>
</comment>
<feature type="active site" evidence="9">
    <location>
        <position position="172"/>
    </location>
</feature>
<dbReference type="Pfam" id="PF02899">
    <property type="entry name" value="Phage_int_SAM_1"/>
    <property type="match status" value="1"/>
</dbReference>
<keyword evidence="7 9" id="KW-0233">DNA recombination</keyword>
<evidence type="ECO:0000259" key="12">
    <source>
        <dbReference type="PROSITE" id="PS51900"/>
    </source>
</evidence>
<dbReference type="HAMAP" id="MF_01808">
    <property type="entry name" value="Recomb_XerC_XerD"/>
    <property type="match status" value="1"/>
</dbReference>
<dbReference type="PROSITE" id="PS51900">
    <property type="entry name" value="CB"/>
    <property type="match status" value="1"/>
</dbReference>
<dbReference type="InterPro" id="IPR002104">
    <property type="entry name" value="Integrase_catalytic"/>
</dbReference>
<evidence type="ECO:0000256" key="7">
    <source>
        <dbReference type="ARBA" id="ARBA00023172"/>
    </source>
</evidence>
<keyword evidence="8 9" id="KW-0131">Cell cycle</keyword>
<dbReference type="GO" id="GO:0009037">
    <property type="term" value="F:tyrosine-based site-specific recombinase activity"/>
    <property type="evidence" value="ECO:0007669"/>
    <property type="project" value="UniProtKB-UniRule"/>
</dbReference>
<dbReference type="Gene3D" id="1.10.443.10">
    <property type="entry name" value="Intergrase catalytic core"/>
    <property type="match status" value="1"/>
</dbReference>
<comment type="similarity">
    <text evidence="9">Belongs to the 'phage' integrase family. XerC subfamily.</text>
</comment>
<evidence type="ECO:0000313" key="13">
    <source>
        <dbReference type="EMBL" id="MBO8450615.1"/>
    </source>
</evidence>
<name>A0A9D9HDX0_9SPIR</name>
<feature type="active site" evidence="9">
    <location>
        <position position="271"/>
    </location>
</feature>
<keyword evidence="3 9" id="KW-0132">Cell division</keyword>
<dbReference type="CDD" id="cd00798">
    <property type="entry name" value="INT_XerDC_C"/>
    <property type="match status" value="1"/>
</dbReference>
<feature type="active site" evidence="9">
    <location>
        <position position="274"/>
    </location>
</feature>
<feature type="active site" evidence="9">
    <location>
        <position position="196"/>
    </location>
</feature>
<dbReference type="GO" id="GO:0006313">
    <property type="term" value="P:DNA transposition"/>
    <property type="evidence" value="ECO:0007669"/>
    <property type="project" value="UniProtKB-UniRule"/>
</dbReference>
<evidence type="ECO:0000256" key="8">
    <source>
        <dbReference type="ARBA" id="ARBA00023306"/>
    </source>
</evidence>
<evidence type="ECO:0000256" key="1">
    <source>
        <dbReference type="ARBA" id="ARBA00004496"/>
    </source>
</evidence>
<proteinExistence type="inferred from homology"/>
<evidence type="ECO:0000259" key="11">
    <source>
        <dbReference type="PROSITE" id="PS51898"/>
    </source>
</evidence>
<dbReference type="Proteomes" id="UP000823616">
    <property type="component" value="Unassembled WGS sequence"/>
</dbReference>
<evidence type="ECO:0000256" key="9">
    <source>
        <dbReference type="HAMAP-Rule" id="MF_01808"/>
    </source>
</evidence>
<keyword evidence="6 9" id="KW-0238">DNA-binding</keyword>
<evidence type="ECO:0000256" key="6">
    <source>
        <dbReference type="ARBA" id="ARBA00023125"/>
    </source>
</evidence>
<dbReference type="PANTHER" id="PTHR30349">
    <property type="entry name" value="PHAGE INTEGRASE-RELATED"/>
    <property type="match status" value="1"/>
</dbReference>
<dbReference type="PROSITE" id="PS51898">
    <property type="entry name" value="TYR_RECOMBINASE"/>
    <property type="match status" value="1"/>
</dbReference>
<dbReference type="InterPro" id="IPR013762">
    <property type="entry name" value="Integrase-like_cat_sf"/>
</dbReference>
<dbReference type="EMBL" id="JADIMS010000107">
    <property type="protein sequence ID" value="MBO8450615.1"/>
    <property type="molecule type" value="Genomic_DNA"/>
</dbReference>
<dbReference type="GO" id="GO:0005737">
    <property type="term" value="C:cytoplasm"/>
    <property type="evidence" value="ECO:0007669"/>
    <property type="project" value="UniProtKB-SubCell"/>
</dbReference>
<dbReference type="SUPFAM" id="SSF56349">
    <property type="entry name" value="DNA breaking-rejoining enzymes"/>
    <property type="match status" value="1"/>
</dbReference>
<dbReference type="Pfam" id="PF00589">
    <property type="entry name" value="Phage_integrase"/>
    <property type="match status" value="1"/>
</dbReference>
<organism evidence="13 14">
    <name type="scientific">Candidatus Avitreponema avistercoris</name>
    <dbReference type="NCBI Taxonomy" id="2840705"/>
    <lineage>
        <taxon>Bacteria</taxon>
        <taxon>Pseudomonadati</taxon>
        <taxon>Spirochaetota</taxon>
        <taxon>Spirochaetia</taxon>
        <taxon>Spirochaetales</taxon>
        <taxon>Candidatus Avitreponema</taxon>
    </lineage>
</organism>
<comment type="subcellular location">
    <subcellularLocation>
        <location evidence="1 9">Cytoplasm</location>
    </subcellularLocation>
</comment>
<sequence length="325" mass="35656">MNPLFDEYLAYVQGVKGLSPRTLRSYRQDFSVFSAWLQDEGTGCGGPDPLSVQDSGLHLFVACLGQQGYNPASVNRMLASLRGFYRYAVRMNRCSGNPAAGVHNLKTEKKLPDFLFDREVAGLCAMPSAENRPQKTDSLHSGTTPQGETAAKPLWPARDTALFAAMYSTGCRVSEIASMRLSDIRGDFSSALITGKGGKDRQVFFSRAAAAAVQVYLEERDALLKTVQERDPSGGRLFVSRRGKPLSVRGIQYIFSHYTGGAAPVRHISPHALRHSFATTLVSRGADIRIVQELLGHASISTTQRYTHVTTERLKALYHQAHPHG</sequence>
<dbReference type="GO" id="GO:0003677">
    <property type="term" value="F:DNA binding"/>
    <property type="evidence" value="ECO:0007669"/>
    <property type="project" value="UniProtKB-UniRule"/>
</dbReference>
<evidence type="ECO:0000256" key="3">
    <source>
        <dbReference type="ARBA" id="ARBA00022618"/>
    </source>
</evidence>
<comment type="caution">
    <text evidence="13">The sequence shown here is derived from an EMBL/GenBank/DDBJ whole genome shotgun (WGS) entry which is preliminary data.</text>
</comment>
<dbReference type="InterPro" id="IPR050090">
    <property type="entry name" value="Tyrosine_recombinase_XerCD"/>
</dbReference>
<keyword evidence="2 9" id="KW-0963">Cytoplasm</keyword>
<gene>
    <name evidence="9" type="primary">xerC</name>
    <name evidence="13" type="ORF">IAA96_05860</name>
</gene>
<dbReference type="InterPro" id="IPR004107">
    <property type="entry name" value="Integrase_SAM-like_N"/>
</dbReference>
<reference evidence="13" key="2">
    <citation type="journal article" date="2021" name="PeerJ">
        <title>Extensive microbial diversity within the chicken gut microbiome revealed by metagenomics and culture.</title>
        <authorList>
            <person name="Gilroy R."/>
            <person name="Ravi A."/>
            <person name="Getino M."/>
            <person name="Pursley I."/>
            <person name="Horton D.L."/>
            <person name="Alikhan N.F."/>
            <person name="Baker D."/>
            <person name="Gharbi K."/>
            <person name="Hall N."/>
            <person name="Watson M."/>
            <person name="Adriaenssens E.M."/>
            <person name="Foster-Nyarko E."/>
            <person name="Jarju S."/>
            <person name="Secka A."/>
            <person name="Antonio M."/>
            <person name="Oren A."/>
            <person name="Chaudhuri R.R."/>
            <person name="La Ragione R."/>
            <person name="Hildebrand F."/>
            <person name="Pallen M.J."/>
        </authorList>
    </citation>
    <scope>NUCLEOTIDE SEQUENCE</scope>
    <source>
        <strain evidence="13">B3-4054</strain>
    </source>
</reference>
<feature type="active site" description="O-(3'-phospho-DNA)-tyrosine intermediate" evidence="9">
    <location>
        <position position="306"/>
    </location>
</feature>
<dbReference type="GO" id="GO:0007059">
    <property type="term" value="P:chromosome segregation"/>
    <property type="evidence" value="ECO:0007669"/>
    <property type="project" value="UniProtKB-UniRule"/>
</dbReference>
<feature type="active site" evidence="9">
    <location>
        <position position="297"/>
    </location>
</feature>
<evidence type="ECO:0000256" key="10">
    <source>
        <dbReference type="SAM" id="MobiDB-lite"/>
    </source>
</evidence>
<dbReference type="GO" id="GO:0051301">
    <property type="term" value="P:cell division"/>
    <property type="evidence" value="ECO:0007669"/>
    <property type="project" value="UniProtKB-KW"/>
</dbReference>
<comment type="subunit">
    <text evidence="9">Forms a cyclic heterotetrameric complex composed of two molecules of XerC and two molecules of XerD.</text>
</comment>
<keyword evidence="5 9" id="KW-0229">DNA integration</keyword>
<dbReference type="InterPro" id="IPR044068">
    <property type="entry name" value="CB"/>
</dbReference>
<feature type="domain" description="Core-binding (CB)" evidence="12">
    <location>
        <begin position="1"/>
        <end position="89"/>
    </location>
</feature>
<dbReference type="PANTHER" id="PTHR30349:SF81">
    <property type="entry name" value="TYROSINE RECOMBINASE XERC"/>
    <property type="match status" value="1"/>
</dbReference>
<dbReference type="InterPro" id="IPR011010">
    <property type="entry name" value="DNA_brk_join_enz"/>
</dbReference>
<protein>
    <recommendedName>
        <fullName evidence="9">Tyrosine recombinase XerC</fullName>
    </recommendedName>
</protein>
<dbReference type="Gene3D" id="1.10.150.130">
    <property type="match status" value="1"/>
</dbReference>
<evidence type="ECO:0000256" key="4">
    <source>
        <dbReference type="ARBA" id="ARBA00022829"/>
    </source>
</evidence>